<name>A0AA37WRK4_9HYPH</name>
<organism evidence="1 2">
    <name type="scientific">Methylobacterium tardum</name>
    <dbReference type="NCBI Taxonomy" id="374432"/>
    <lineage>
        <taxon>Bacteria</taxon>
        <taxon>Pseudomonadati</taxon>
        <taxon>Pseudomonadota</taxon>
        <taxon>Alphaproteobacteria</taxon>
        <taxon>Hyphomicrobiales</taxon>
        <taxon>Methylobacteriaceae</taxon>
        <taxon>Methylobacterium</taxon>
    </lineage>
</organism>
<reference evidence="2" key="1">
    <citation type="journal article" date="2019" name="Int. J. Syst. Evol. Microbiol.">
        <title>The Global Catalogue of Microorganisms (GCM) 10K type strain sequencing project: providing services to taxonomists for standard genome sequencing and annotation.</title>
        <authorList>
            <consortium name="The Broad Institute Genomics Platform"/>
            <consortium name="The Broad Institute Genome Sequencing Center for Infectious Disease"/>
            <person name="Wu L."/>
            <person name="Ma J."/>
        </authorList>
    </citation>
    <scope>NUCLEOTIDE SEQUENCE [LARGE SCALE GENOMIC DNA]</scope>
    <source>
        <strain evidence="2">NBRC 103632</strain>
    </source>
</reference>
<evidence type="ECO:0000313" key="2">
    <source>
        <dbReference type="Proteomes" id="UP001157440"/>
    </source>
</evidence>
<dbReference type="EMBL" id="BSPL01000017">
    <property type="protein sequence ID" value="GLS71275.1"/>
    <property type="molecule type" value="Genomic_DNA"/>
</dbReference>
<protein>
    <submittedName>
        <fullName evidence="1">Uncharacterized protein</fullName>
    </submittedName>
</protein>
<dbReference type="AlphaFoldDB" id="A0AA37WRK4"/>
<evidence type="ECO:0000313" key="1">
    <source>
        <dbReference type="EMBL" id="GLS71275.1"/>
    </source>
</evidence>
<dbReference type="Proteomes" id="UP001157440">
    <property type="component" value="Unassembled WGS sequence"/>
</dbReference>
<comment type="caution">
    <text evidence="1">The sequence shown here is derived from an EMBL/GenBank/DDBJ whole genome shotgun (WGS) entry which is preliminary data.</text>
</comment>
<keyword evidence="2" id="KW-1185">Reference proteome</keyword>
<proteinExistence type="predicted"/>
<accession>A0AA37WRK4</accession>
<sequence length="142" mass="16531">MQACEAAIADLRGKIAALRLNRGRDERWAAIERLRDLQRKGATDEEVFAARMRIRQIIWDTFGNMWCYPDGQVEIFTNDGGYHLFRDGYWWNDEDRIWVPSVGAMTGIPYRATAAELARWAEWLGHAYRDAPRIKLRNGETL</sequence>
<gene>
    <name evidence="1" type="ORF">GCM10007890_32880</name>
</gene>